<proteinExistence type="predicted"/>
<accession>C4G9P0</accession>
<gene>
    <name evidence="1" type="ORF">GCWU000342_00694</name>
</gene>
<reference evidence="1" key="1">
    <citation type="submission" date="2009-04" db="EMBL/GenBank/DDBJ databases">
        <authorList>
            <person name="Weinstock G."/>
            <person name="Sodergren E."/>
            <person name="Clifton S."/>
            <person name="Fulton L."/>
            <person name="Fulton B."/>
            <person name="Courtney L."/>
            <person name="Fronick C."/>
            <person name="Harrison M."/>
            <person name="Strong C."/>
            <person name="Farmer C."/>
            <person name="Delahaunty K."/>
            <person name="Markovic C."/>
            <person name="Hall O."/>
            <person name="Minx P."/>
            <person name="Tomlinson C."/>
            <person name="Mitreva M."/>
            <person name="Nelson J."/>
            <person name="Hou S."/>
            <person name="Wollam A."/>
            <person name="Pepin K.H."/>
            <person name="Johnson M."/>
            <person name="Bhonagiri V."/>
            <person name="Nash W.E."/>
            <person name="Warren W."/>
            <person name="Chinwalla A."/>
            <person name="Mardis E.R."/>
            <person name="Wilson R.K."/>
        </authorList>
    </citation>
    <scope>NUCLEOTIDE SEQUENCE [LARGE SCALE GENOMIC DNA]</scope>
    <source>
        <strain evidence="1">DSM 14600</strain>
    </source>
</reference>
<evidence type="ECO:0000313" key="1">
    <source>
        <dbReference type="EMBL" id="EEP29337.1"/>
    </source>
</evidence>
<dbReference type="STRING" id="626523.GCWU000342_00694"/>
<organism evidence="1 2">
    <name type="scientific">Shuttleworthella satelles DSM 14600</name>
    <dbReference type="NCBI Taxonomy" id="626523"/>
    <lineage>
        <taxon>Bacteria</taxon>
        <taxon>Bacillati</taxon>
        <taxon>Bacillota</taxon>
        <taxon>Clostridia</taxon>
        <taxon>Lachnospirales</taxon>
        <taxon>Lachnospiraceae</taxon>
        <taxon>Shuttleworthella</taxon>
    </lineage>
</organism>
<comment type="caution">
    <text evidence="1">The sequence shown here is derived from an EMBL/GenBank/DDBJ whole genome shotgun (WGS) entry which is preliminary data.</text>
</comment>
<evidence type="ECO:0000313" key="2">
    <source>
        <dbReference type="Proteomes" id="UP000003494"/>
    </source>
</evidence>
<keyword evidence="2" id="KW-1185">Reference proteome</keyword>
<dbReference type="HOGENOM" id="CLU_2773619_0_0_9"/>
<name>C4G9P0_9FIRM</name>
<dbReference type="EMBL" id="ACIP02000001">
    <property type="protein sequence ID" value="EEP29337.1"/>
    <property type="molecule type" value="Genomic_DNA"/>
</dbReference>
<sequence length="69" mass="8329">MAGNLFSSFISPLECPPFRKCFSLFRNHQPQSRQEEIQGNQRRGRKAYGFNCRHVIMFWIFQTMEMIQR</sequence>
<dbReference type="Proteomes" id="UP000003494">
    <property type="component" value="Unassembled WGS sequence"/>
</dbReference>
<dbReference type="AlphaFoldDB" id="C4G9P0"/>
<protein>
    <submittedName>
        <fullName evidence="1">Uncharacterized protein</fullName>
    </submittedName>
</protein>